<dbReference type="SUPFAM" id="SSF54184">
    <property type="entry name" value="Penicillin-binding protein 2x (pbp-2x), c-terminal domain"/>
    <property type="match status" value="1"/>
</dbReference>
<evidence type="ECO:0000256" key="2">
    <source>
        <dbReference type="ARBA" id="ARBA00022645"/>
    </source>
</evidence>
<name>A0ABX0U5S4_9FLAO</name>
<feature type="transmembrane region" description="Helical" evidence="4">
    <location>
        <begin position="12"/>
        <end position="32"/>
    </location>
</feature>
<dbReference type="Pfam" id="PF00905">
    <property type="entry name" value="Transpeptidase"/>
    <property type="match status" value="1"/>
</dbReference>
<dbReference type="InterPro" id="IPR050515">
    <property type="entry name" value="Beta-lactam/transpept"/>
</dbReference>
<evidence type="ECO:0000256" key="4">
    <source>
        <dbReference type="SAM" id="Phobius"/>
    </source>
</evidence>
<comment type="subcellular location">
    <subcellularLocation>
        <location evidence="1">Membrane</location>
    </subcellularLocation>
</comment>
<keyword evidence="6" id="KW-0132">Cell division</keyword>
<keyword evidence="2" id="KW-0378">Hydrolase</keyword>
<keyword evidence="4" id="KW-0812">Transmembrane</keyword>
<dbReference type="Gene3D" id="3.90.1310.10">
    <property type="entry name" value="Penicillin-binding protein 2a (Domain 2)"/>
    <property type="match status" value="1"/>
</dbReference>
<keyword evidence="4" id="KW-1133">Transmembrane helix</keyword>
<reference evidence="6 7" key="1">
    <citation type="submission" date="2020-03" db="EMBL/GenBank/DDBJ databases">
        <title>Genomic Encyclopedia of Type Strains, Phase IV (KMG-IV): sequencing the most valuable type-strain genomes for metagenomic binning, comparative biology and taxonomic classification.</title>
        <authorList>
            <person name="Goeker M."/>
        </authorList>
    </citation>
    <scope>NUCLEOTIDE SEQUENCE [LARGE SCALE GENOMIC DNA]</scope>
    <source>
        <strain evidence="6 7">DSM 101599</strain>
    </source>
</reference>
<evidence type="ECO:0000256" key="3">
    <source>
        <dbReference type="ARBA" id="ARBA00023136"/>
    </source>
</evidence>
<dbReference type="Gene3D" id="3.30.450.330">
    <property type="match status" value="1"/>
</dbReference>
<feature type="domain" description="PASTA" evidence="5">
    <location>
        <begin position="609"/>
        <end position="664"/>
    </location>
</feature>
<dbReference type="CDD" id="cd06575">
    <property type="entry name" value="PASTA_Pbp2x-like_2"/>
    <property type="match status" value="1"/>
</dbReference>
<dbReference type="InterPro" id="IPR036138">
    <property type="entry name" value="PBP_dimer_sf"/>
</dbReference>
<dbReference type="Pfam" id="PF03793">
    <property type="entry name" value="PASTA"/>
    <property type="match status" value="1"/>
</dbReference>
<keyword evidence="2" id="KW-0121">Carboxypeptidase</keyword>
<keyword evidence="3 4" id="KW-0472">Membrane</keyword>
<keyword evidence="7" id="KW-1185">Reference proteome</keyword>
<keyword evidence="2" id="KW-0645">Protease</keyword>
<dbReference type="InterPro" id="IPR001460">
    <property type="entry name" value="PCN-bd_Tpept"/>
</dbReference>
<dbReference type="SUPFAM" id="SSF56519">
    <property type="entry name" value="Penicillin binding protein dimerisation domain"/>
    <property type="match status" value="1"/>
</dbReference>
<dbReference type="PANTHER" id="PTHR30627:SF1">
    <property type="entry name" value="PEPTIDOGLYCAN D,D-TRANSPEPTIDASE FTSI"/>
    <property type="match status" value="1"/>
</dbReference>
<dbReference type="EMBL" id="JAASQL010000001">
    <property type="protein sequence ID" value="NIJ44142.1"/>
    <property type="molecule type" value="Genomic_DNA"/>
</dbReference>
<sequence>MSTTKKSIVDRLGWLVVLLTVLFVVLAVRVGFIQSVEGARYRKISAQRTIKTDTVFANRGNIYATSGDLLATTMSKYTVRLDLVSVKNDVFEKNINALSDSLSVLFGKPSSHYNQYLRTAKRRKNRYLFLARDLGYIDYARLKTFPILKLGQYRGGVITEQRNVRARPLGEMGVRTIGYADYRGNVGVEGAYIKYLREQHGWRKKQKIAKGQWKPINDKNEQEPQDGSDVITTIDVNIQDVAHHALLQQLETFEADHGCVVVMETKTGEVRAIANLGRNGVNGGYYEKRNYAIYEAQEPGSTFKLASLLVGLEDKKVDTGDVVDTEKGRIKVYGRSIIDSHRGGYGKISLARAIEVSSNVGIAKMVMESYNNNPQKFVDGINKLGFGKKIGVPIKGEGKPFIPDPKYVKRGDPKSWNGLSLPWMAWGYGVKVTALQLITFYNAIANDGVMVKPKFIKELRNNGEVEKSFDPVVLNSKIASKETIDKLQEILKNVVVRGTGEKLYSPNFSMAGKTGTCQTEYWTDNTQYVSSFAGFFPAENPKYSCIVVVNKPNKRKGYYGATVAAPVFKAIAQKIYTSELQEQSVLLDTPVLARVEESNHQFQKENISTENKMPNVNGMPVMDAVSVLENKGLKVALNGDLGFVKKQSIRQGVAIKKGQQVVLY</sequence>
<gene>
    <name evidence="6" type="ORF">FHR24_000581</name>
</gene>
<dbReference type="SMART" id="SM00740">
    <property type="entry name" value="PASTA"/>
    <property type="match status" value="1"/>
</dbReference>
<evidence type="ECO:0000313" key="6">
    <source>
        <dbReference type="EMBL" id="NIJ44142.1"/>
    </source>
</evidence>
<evidence type="ECO:0000259" key="5">
    <source>
        <dbReference type="PROSITE" id="PS51178"/>
    </source>
</evidence>
<dbReference type="PROSITE" id="PS51178">
    <property type="entry name" value="PASTA"/>
    <property type="match status" value="1"/>
</dbReference>
<dbReference type="SUPFAM" id="SSF56601">
    <property type="entry name" value="beta-lactamase/transpeptidase-like"/>
    <property type="match status" value="1"/>
</dbReference>
<organism evidence="6 7">
    <name type="scientific">Wenyingzhuangia heitensis</name>
    <dbReference type="NCBI Taxonomy" id="1487859"/>
    <lineage>
        <taxon>Bacteria</taxon>
        <taxon>Pseudomonadati</taxon>
        <taxon>Bacteroidota</taxon>
        <taxon>Flavobacteriia</taxon>
        <taxon>Flavobacteriales</taxon>
        <taxon>Flavobacteriaceae</taxon>
        <taxon>Wenyingzhuangia</taxon>
    </lineage>
</organism>
<dbReference type="InterPro" id="IPR005311">
    <property type="entry name" value="PBP_dimer"/>
</dbReference>
<dbReference type="InterPro" id="IPR005543">
    <property type="entry name" value="PASTA_dom"/>
</dbReference>
<dbReference type="Gene3D" id="3.40.710.10">
    <property type="entry name" value="DD-peptidase/beta-lactamase superfamily"/>
    <property type="match status" value="1"/>
</dbReference>
<evidence type="ECO:0000313" key="7">
    <source>
        <dbReference type="Proteomes" id="UP000745859"/>
    </source>
</evidence>
<protein>
    <submittedName>
        <fullName evidence="6">Cell division protein FtsI (Penicillin-binding protein 3)</fullName>
    </submittedName>
</protein>
<dbReference type="Pfam" id="PF03717">
    <property type="entry name" value="PBP_dimer"/>
    <property type="match status" value="1"/>
</dbReference>
<accession>A0ABX0U5S4</accession>
<evidence type="ECO:0000256" key="1">
    <source>
        <dbReference type="ARBA" id="ARBA00004370"/>
    </source>
</evidence>
<dbReference type="RefSeq" id="WP_167183613.1">
    <property type="nucleotide sequence ID" value="NZ_JAASQL010000001.1"/>
</dbReference>
<dbReference type="InterPro" id="IPR012338">
    <property type="entry name" value="Beta-lactam/transpept-like"/>
</dbReference>
<comment type="caution">
    <text evidence="6">The sequence shown here is derived from an EMBL/GenBank/DDBJ whole genome shotgun (WGS) entry which is preliminary data.</text>
</comment>
<proteinExistence type="predicted"/>
<dbReference type="PANTHER" id="PTHR30627">
    <property type="entry name" value="PEPTIDOGLYCAN D,D-TRANSPEPTIDASE"/>
    <property type="match status" value="1"/>
</dbReference>
<keyword evidence="6" id="KW-0131">Cell cycle</keyword>
<dbReference type="Proteomes" id="UP000745859">
    <property type="component" value="Unassembled WGS sequence"/>
</dbReference>
<dbReference type="GO" id="GO:0051301">
    <property type="term" value="P:cell division"/>
    <property type="evidence" value="ECO:0007669"/>
    <property type="project" value="UniProtKB-KW"/>
</dbReference>